<sequence length="50" mass="5726">MYCCVASIDLFEVVARETNTYTCNATPHPSRVLVNRQLLFNERPHDGSKE</sequence>
<evidence type="ECO:0000313" key="1">
    <source>
        <dbReference type="EMBL" id="GIY06597.1"/>
    </source>
</evidence>
<dbReference type="AlphaFoldDB" id="A0AAV4QEB3"/>
<evidence type="ECO:0000313" key="2">
    <source>
        <dbReference type="Proteomes" id="UP001054945"/>
    </source>
</evidence>
<proteinExistence type="predicted"/>
<reference evidence="1 2" key="1">
    <citation type="submission" date="2021-06" db="EMBL/GenBank/DDBJ databases">
        <title>Caerostris extrusa draft genome.</title>
        <authorList>
            <person name="Kono N."/>
            <person name="Arakawa K."/>
        </authorList>
    </citation>
    <scope>NUCLEOTIDE SEQUENCE [LARGE SCALE GENOMIC DNA]</scope>
</reference>
<comment type="caution">
    <text evidence="1">The sequence shown here is derived from an EMBL/GenBank/DDBJ whole genome shotgun (WGS) entry which is preliminary data.</text>
</comment>
<organism evidence="1 2">
    <name type="scientific">Caerostris extrusa</name>
    <name type="common">Bark spider</name>
    <name type="synonym">Caerostris bankana</name>
    <dbReference type="NCBI Taxonomy" id="172846"/>
    <lineage>
        <taxon>Eukaryota</taxon>
        <taxon>Metazoa</taxon>
        <taxon>Ecdysozoa</taxon>
        <taxon>Arthropoda</taxon>
        <taxon>Chelicerata</taxon>
        <taxon>Arachnida</taxon>
        <taxon>Araneae</taxon>
        <taxon>Araneomorphae</taxon>
        <taxon>Entelegynae</taxon>
        <taxon>Araneoidea</taxon>
        <taxon>Araneidae</taxon>
        <taxon>Caerostris</taxon>
    </lineage>
</organism>
<dbReference type="Proteomes" id="UP001054945">
    <property type="component" value="Unassembled WGS sequence"/>
</dbReference>
<feature type="non-terminal residue" evidence="1">
    <location>
        <position position="1"/>
    </location>
</feature>
<accession>A0AAV4QEB3</accession>
<gene>
    <name evidence="1" type="ORF">CEXT_44281</name>
</gene>
<dbReference type="EMBL" id="BPLR01005980">
    <property type="protein sequence ID" value="GIY06597.1"/>
    <property type="molecule type" value="Genomic_DNA"/>
</dbReference>
<name>A0AAV4QEB3_CAEEX</name>
<keyword evidence="2" id="KW-1185">Reference proteome</keyword>
<protein>
    <submittedName>
        <fullName evidence="1">Uncharacterized protein</fullName>
    </submittedName>
</protein>